<name>A0A1H0N3Q9_9CLOT</name>
<accession>A0A1H0N3Q9</accession>
<dbReference type="STRING" id="94869.SAMN04488529_101678"/>
<reference evidence="1 2" key="1">
    <citation type="submission" date="2016-10" db="EMBL/GenBank/DDBJ databases">
        <authorList>
            <person name="de Groot N.N."/>
        </authorList>
    </citation>
    <scope>NUCLEOTIDE SEQUENCE [LARGE SCALE GENOMIC DNA]</scope>
    <source>
        <strain evidence="1 2">DSM 12272</strain>
    </source>
</reference>
<organism evidence="1 2">
    <name type="scientific">Clostridium gasigenes</name>
    <dbReference type="NCBI Taxonomy" id="94869"/>
    <lineage>
        <taxon>Bacteria</taxon>
        <taxon>Bacillati</taxon>
        <taxon>Bacillota</taxon>
        <taxon>Clostridia</taxon>
        <taxon>Eubacteriales</taxon>
        <taxon>Clostridiaceae</taxon>
        <taxon>Clostridium</taxon>
    </lineage>
</organism>
<dbReference type="AlphaFoldDB" id="A0A1H0N3Q9"/>
<dbReference type="Proteomes" id="UP000198597">
    <property type="component" value="Unassembled WGS sequence"/>
</dbReference>
<protein>
    <submittedName>
        <fullName evidence="1">Uncharacterized protein</fullName>
    </submittedName>
</protein>
<dbReference type="EMBL" id="FNJM01000001">
    <property type="protein sequence ID" value="SDO87307.1"/>
    <property type="molecule type" value="Genomic_DNA"/>
</dbReference>
<keyword evidence="2" id="KW-1185">Reference proteome</keyword>
<proteinExistence type="predicted"/>
<evidence type="ECO:0000313" key="2">
    <source>
        <dbReference type="Proteomes" id="UP000198597"/>
    </source>
</evidence>
<gene>
    <name evidence="1" type="ORF">SAMN04488529_101678</name>
</gene>
<dbReference type="RefSeq" id="WP_089965831.1">
    <property type="nucleotide sequence ID" value="NZ_FNJM01000001.1"/>
</dbReference>
<evidence type="ECO:0000313" key="1">
    <source>
        <dbReference type="EMBL" id="SDO87307.1"/>
    </source>
</evidence>
<sequence>MVDVDKLYTRLSNTVKTIGRVTGEKPSVLKITSEEFEALKEDFIKFTGKIPTERTFMGVPLEVIANNFE</sequence>